<dbReference type="GO" id="GO:0007031">
    <property type="term" value="P:peroxisome organization"/>
    <property type="evidence" value="ECO:0007669"/>
    <property type="project" value="TreeGrafter"/>
</dbReference>
<keyword evidence="5 6" id="KW-0472">Membrane</keyword>
<feature type="transmembrane region" description="Helical" evidence="6">
    <location>
        <begin position="99"/>
        <end position="120"/>
    </location>
</feature>
<dbReference type="PANTHER" id="PTHR11384:SF59">
    <property type="entry name" value="LYSOSOMAL COBALAMIN TRANSPORTER ABCD4"/>
    <property type="match status" value="1"/>
</dbReference>
<dbReference type="PANTHER" id="PTHR11384">
    <property type="entry name" value="ATP-BINDING CASSETTE, SUB-FAMILY D MEMBER"/>
    <property type="match status" value="1"/>
</dbReference>
<dbReference type="PROSITE" id="PS50893">
    <property type="entry name" value="ABC_TRANSPORTER_2"/>
    <property type="match status" value="1"/>
</dbReference>
<dbReference type="GO" id="GO:0006635">
    <property type="term" value="P:fatty acid beta-oxidation"/>
    <property type="evidence" value="ECO:0007669"/>
    <property type="project" value="TreeGrafter"/>
</dbReference>
<dbReference type="InterPro" id="IPR003439">
    <property type="entry name" value="ABC_transporter-like_ATP-bd"/>
</dbReference>
<feature type="domain" description="ABC transmembrane type-1" evidence="8">
    <location>
        <begin position="99"/>
        <end position="354"/>
    </location>
</feature>
<keyword evidence="3 6" id="KW-0812">Transmembrane</keyword>
<evidence type="ECO:0000256" key="6">
    <source>
        <dbReference type="SAM" id="Phobius"/>
    </source>
</evidence>
<dbReference type="InterPro" id="IPR011527">
    <property type="entry name" value="ABC1_TM_dom"/>
</dbReference>
<dbReference type="SUPFAM" id="SSF52540">
    <property type="entry name" value="P-loop containing nucleoside triphosphate hydrolases"/>
    <property type="match status" value="1"/>
</dbReference>
<dbReference type="GO" id="GO:0005324">
    <property type="term" value="F:long-chain fatty acid transmembrane transporter activity"/>
    <property type="evidence" value="ECO:0007669"/>
    <property type="project" value="TreeGrafter"/>
</dbReference>
<dbReference type="GO" id="GO:0140359">
    <property type="term" value="F:ABC-type transporter activity"/>
    <property type="evidence" value="ECO:0007669"/>
    <property type="project" value="InterPro"/>
</dbReference>
<sequence>SGIARFLFSFSLFHLEERAMWTRPIRAIIGGERDRIVLNMPDLQLINTRGIRRPTAGTIYTTLTSMAKFSLDLLFLRRLYTLFRILFPFNRRRSISPSLLIAIFVIIVSVIDQVATYFVGVLPSEFYVALGDRDLSTFRLLAAKATLIILAKSLSVAAIKYSTSQLFLKFREITDYTLHRLYFKRHGYYRLNVLGHNFDNPDQRMTQDVEKMTRILAQDLFAPVVMAPFIISYYTYLTYQSSGWLGPLAIYGYFALATLVNKLLLSPIVSLVNEQEKKEGEFRLRHVEVRTNTESIAFYQSGLIENVMVNRKLNALIKVQKKLVEWRFALCLATSAFDYFGGTLSYLIIAIPIFLTHDYDGLSGAELSGVVSRNAFFYLYLIYSFTRLIALSETVGDMAGVTHRVVGLYEELVRLHVDRLETDRPPSTVPSSVVVIASEESSEKNEDLPRRRIEELHGRQGRLFDFESDDEEAEYLLQRADNGRDREDPEWLDDGIAMTLDSVTIAYPNDSTIPLVSNLSMQVVQGRNLLITGDSSTGKTSVLRVLAGLWNCVTGKLERHWKTRPSTLLFLPQKPYFPNGGCSLRQQIVYPLKALPIEKEMGRLTQILEWVKLEYLLQRCNGFDTPVDWDWSKTLSPGELQRLSIGRVLYHRPRIAFLDESTSAIGFEMEMSLYKLLQNERISYVSVGHRFSLKQFHDVELHLNGRGDWTLTDIDTASIGSRTASLLGSQMLEI</sequence>
<keyword evidence="4 6" id="KW-1133">Transmembrane helix</keyword>
<dbReference type="InterPro" id="IPR050835">
    <property type="entry name" value="ABC_transporter_sub-D"/>
</dbReference>
<accession>A0A915C6N0</accession>
<keyword evidence="2" id="KW-0813">Transport</keyword>
<evidence type="ECO:0000256" key="1">
    <source>
        <dbReference type="ARBA" id="ARBA00008575"/>
    </source>
</evidence>
<dbReference type="GO" id="GO:0042760">
    <property type="term" value="P:very long-chain fatty acid catabolic process"/>
    <property type="evidence" value="ECO:0007669"/>
    <property type="project" value="TreeGrafter"/>
</dbReference>
<dbReference type="InterPro" id="IPR027417">
    <property type="entry name" value="P-loop_NTPase"/>
</dbReference>
<dbReference type="GO" id="GO:0016887">
    <property type="term" value="F:ATP hydrolysis activity"/>
    <property type="evidence" value="ECO:0007669"/>
    <property type="project" value="InterPro"/>
</dbReference>
<comment type="similarity">
    <text evidence="1">Belongs to the ABC transporter superfamily. ABCD family. Peroxisomal fatty acyl CoA transporter (TC 3.A.1.203) subfamily.</text>
</comment>
<dbReference type="WBParaSite" id="PgR089_g050_t02">
    <property type="protein sequence ID" value="PgR089_g050_t02"/>
    <property type="gene ID" value="PgR089_g050"/>
</dbReference>
<feature type="transmembrane region" description="Helical" evidence="6">
    <location>
        <begin position="140"/>
        <end position="161"/>
    </location>
</feature>
<evidence type="ECO:0000259" key="8">
    <source>
        <dbReference type="PROSITE" id="PS50929"/>
    </source>
</evidence>
<dbReference type="PROSITE" id="PS50929">
    <property type="entry name" value="ABC_TM1F"/>
    <property type="match status" value="1"/>
</dbReference>
<dbReference type="GO" id="GO:0015910">
    <property type="term" value="P:long-chain fatty acid import into peroxisome"/>
    <property type="evidence" value="ECO:0007669"/>
    <property type="project" value="TreeGrafter"/>
</dbReference>
<dbReference type="Pfam" id="PF00005">
    <property type="entry name" value="ABC_tran"/>
    <property type="match status" value="1"/>
</dbReference>
<feature type="domain" description="ABC transporter" evidence="7">
    <location>
        <begin position="498"/>
        <end position="731"/>
    </location>
</feature>
<dbReference type="Gene3D" id="3.40.50.300">
    <property type="entry name" value="P-loop containing nucleotide triphosphate hydrolases"/>
    <property type="match status" value="1"/>
</dbReference>
<dbReference type="GO" id="GO:0005778">
    <property type="term" value="C:peroxisomal membrane"/>
    <property type="evidence" value="ECO:0007669"/>
    <property type="project" value="TreeGrafter"/>
</dbReference>
<dbReference type="Proteomes" id="UP000887569">
    <property type="component" value="Unplaced"/>
</dbReference>
<keyword evidence="9" id="KW-1185">Reference proteome</keyword>
<dbReference type="CDD" id="cd03223">
    <property type="entry name" value="ABCD_peroxisomal_ALDP"/>
    <property type="match status" value="1"/>
</dbReference>
<protein>
    <submittedName>
        <fullName evidence="10">ATP-binding cassette sub-family D member 4</fullName>
    </submittedName>
</protein>
<evidence type="ECO:0000313" key="10">
    <source>
        <dbReference type="WBParaSite" id="PgR089_g050_t02"/>
    </source>
</evidence>
<dbReference type="PROSITE" id="PS00211">
    <property type="entry name" value="ABC_TRANSPORTER_1"/>
    <property type="match status" value="1"/>
</dbReference>
<name>A0A915C6N0_PARUN</name>
<evidence type="ECO:0000256" key="5">
    <source>
        <dbReference type="ARBA" id="ARBA00023136"/>
    </source>
</evidence>
<dbReference type="Pfam" id="PF06472">
    <property type="entry name" value="ABC_membrane_2"/>
    <property type="match status" value="1"/>
</dbReference>
<feature type="transmembrane region" description="Helical" evidence="6">
    <location>
        <begin position="328"/>
        <end position="355"/>
    </location>
</feature>
<evidence type="ECO:0000313" key="9">
    <source>
        <dbReference type="Proteomes" id="UP000887569"/>
    </source>
</evidence>
<dbReference type="SUPFAM" id="SSF90123">
    <property type="entry name" value="ABC transporter transmembrane region"/>
    <property type="match status" value="1"/>
</dbReference>
<proteinExistence type="inferred from homology"/>
<reference evidence="10" key="1">
    <citation type="submission" date="2022-11" db="UniProtKB">
        <authorList>
            <consortium name="WormBaseParasite"/>
        </authorList>
    </citation>
    <scope>IDENTIFICATION</scope>
</reference>
<evidence type="ECO:0000256" key="4">
    <source>
        <dbReference type="ARBA" id="ARBA00022989"/>
    </source>
</evidence>
<feature type="transmembrane region" description="Helical" evidence="6">
    <location>
        <begin position="215"/>
        <end position="236"/>
    </location>
</feature>
<dbReference type="GO" id="GO:0005524">
    <property type="term" value="F:ATP binding"/>
    <property type="evidence" value="ECO:0007669"/>
    <property type="project" value="InterPro"/>
</dbReference>
<dbReference type="InterPro" id="IPR017871">
    <property type="entry name" value="ABC_transporter-like_CS"/>
</dbReference>
<dbReference type="AlphaFoldDB" id="A0A915C6N0"/>
<evidence type="ECO:0000256" key="3">
    <source>
        <dbReference type="ARBA" id="ARBA00022692"/>
    </source>
</evidence>
<organism evidence="9 10">
    <name type="scientific">Parascaris univalens</name>
    <name type="common">Nematode worm</name>
    <dbReference type="NCBI Taxonomy" id="6257"/>
    <lineage>
        <taxon>Eukaryota</taxon>
        <taxon>Metazoa</taxon>
        <taxon>Ecdysozoa</taxon>
        <taxon>Nematoda</taxon>
        <taxon>Chromadorea</taxon>
        <taxon>Rhabditida</taxon>
        <taxon>Spirurina</taxon>
        <taxon>Ascaridomorpha</taxon>
        <taxon>Ascaridoidea</taxon>
        <taxon>Ascarididae</taxon>
        <taxon>Parascaris</taxon>
    </lineage>
</organism>
<dbReference type="InterPro" id="IPR036640">
    <property type="entry name" value="ABC1_TM_sf"/>
</dbReference>
<feature type="transmembrane region" description="Helical" evidence="6">
    <location>
        <begin position="248"/>
        <end position="272"/>
    </location>
</feature>
<evidence type="ECO:0000256" key="2">
    <source>
        <dbReference type="ARBA" id="ARBA00022448"/>
    </source>
</evidence>
<evidence type="ECO:0000259" key="7">
    <source>
        <dbReference type="PROSITE" id="PS50893"/>
    </source>
</evidence>